<evidence type="ECO:0000256" key="2">
    <source>
        <dbReference type="ARBA" id="ARBA00023015"/>
    </source>
</evidence>
<sequence length="295" mass="33423">MKINLSDFETFIAVAKHKSFRAAGVSLGVSPSAVSHAIKQLEQRLKIRLLNRTTRSVSLTEAGLSLYDRLRPSFDEIYTTVDEINRFRDAPIGTLKIDSARQAAKLFLMPLVIEFTRQFPDIRVEIATTDSLTNIVKEGFDAGIRLSAIVEKDMIAVPIGPPVRLVVVATPDYFERFPVPLHPCDLTHHQCIVFRFPSGRASHWEFSKEGEQFDVAPQGSIQVDDLDLELDAVLTGAGIGYLIHEQVKEHIAQGRLISVLDEWLPERPGFRLYYPNRQHMPYGLKHFLDYVRSRN</sequence>
<keyword evidence="4" id="KW-0804">Transcription</keyword>
<comment type="similarity">
    <text evidence="1">Belongs to the LysR transcriptional regulatory family.</text>
</comment>
<evidence type="ECO:0000259" key="5">
    <source>
        <dbReference type="PROSITE" id="PS50931"/>
    </source>
</evidence>
<evidence type="ECO:0000256" key="3">
    <source>
        <dbReference type="ARBA" id="ARBA00023125"/>
    </source>
</evidence>
<dbReference type="GO" id="GO:0043565">
    <property type="term" value="F:sequence-specific DNA binding"/>
    <property type="evidence" value="ECO:0007669"/>
    <property type="project" value="TreeGrafter"/>
</dbReference>
<name>A0A2X4XHG7_9GAMM</name>
<evidence type="ECO:0000256" key="4">
    <source>
        <dbReference type="ARBA" id="ARBA00023163"/>
    </source>
</evidence>
<organism evidence="6 7">
    <name type="scientific">Leminorella richardii</name>
    <dbReference type="NCBI Taxonomy" id="158841"/>
    <lineage>
        <taxon>Bacteria</taxon>
        <taxon>Pseudomonadati</taxon>
        <taxon>Pseudomonadota</taxon>
        <taxon>Gammaproteobacteria</taxon>
        <taxon>Enterobacterales</taxon>
        <taxon>Budviciaceae</taxon>
        <taxon>Leminorella</taxon>
    </lineage>
</organism>
<dbReference type="Pfam" id="PF00126">
    <property type="entry name" value="HTH_1"/>
    <property type="match status" value="1"/>
</dbReference>
<feature type="domain" description="HTH lysR-type" evidence="5">
    <location>
        <begin position="3"/>
        <end position="60"/>
    </location>
</feature>
<proteinExistence type="inferred from homology"/>
<dbReference type="InterPro" id="IPR005119">
    <property type="entry name" value="LysR_subst-bd"/>
</dbReference>
<keyword evidence="7" id="KW-1185">Reference proteome</keyword>
<dbReference type="RefSeq" id="WP_111739235.1">
    <property type="nucleotide sequence ID" value="NZ_LR698987.1"/>
</dbReference>
<dbReference type="Gene3D" id="3.40.190.290">
    <property type="match status" value="1"/>
</dbReference>
<dbReference type="SUPFAM" id="SSF53850">
    <property type="entry name" value="Periplasmic binding protein-like II"/>
    <property type="match status" value="1"/>
</dbReference>
<dbReference type="GO" id="GO:0003700">
    <property type="term" value="F:DNA-binding transcription factor activity"/>
    <property type="evidence" value="ECO:0007669"/>
    <property type="project" value="InterPro"/>
</dbReference>
<protein>
    <submittedName>
        <fullName evidence="6">D-malate degradation protein R</fullName>
    </submittedName>
</protein>
<dbReference type="SUPFAM" id="SSF46785">
    <property type="entry name" value="Winged helix' DNA-binding domain"/>
    <property type="match status" value="1"/>
</dbReference>
<dbReference type="KEGG" id="lri:NCTC12151_00605"/>
<accession>A0A2X4XHG7</accession>
<dbReference type="CDD" id="cd08474">
    <property type="entry name" value="PBP2_CrgA_like_5"/>
    <property type="match status" value="1"/>
</dbReference>
<dbReference type="InterPro" id="IPR058163">
    <property type="entry name" value="LysR-type_TF_proteobact-type"/>
</dbReference>
<dbReference type="PANTHER" id="PTHR30537:SF1">
    <property type="entry name" value="HTH-TYPE TRANSCRIPTIONAL REGULATOR PGRR"/>
    <property type="match status" value="1"/>
</dbReference>
<keyword evidence="2" id="KW-0805">Transcription regulation</keyword>
<dbReference type="InterPro" id="IPR036390">
    <property type="entry name" value="WH_DNA-bd_sf"/>
</dbReference>
<dbReference type="InterPro" id="IPR036388">
    <property type="entry name" value="WH-like_DNA-bd_sf"/>
</dbReference>
<dbReference type="Proteomes" id="UP000249005">
    <property type="component" value="Chromosome 1"/>
</dbReference>
<reference evidence="6 7" key="1">
    <citation type="submission" date="2018-06" db="EMBL/GenBank/DDBJ databases">
        <authorList>
            <consortium name="Pathogen Informatics"/>
            <person name="Doyle S."/>
        </authorList>
    </citation>
    <scope>NUCLEOTIDE SEQUENCE [LARGE SCALE GENOMIC DNA]</scope>
    <source>
        <strain evidence="6 7">NCTC12151</strain>
    </source>
</reference>
<dbReference type="AlphaFoldDB" id="A0A2X4XHG7"/>
<evidence type="ECO:0000313" key="7">
    <source>
        <dbReference type="Proteomes" id="UP000249005"/>
    </source>
</evidence>
<evidence type="ECO:0000313" key="6">
    <source>
        <dbReference type="EMBL" id="SQI36074.1"/>
    </source>
</evidence>
<dbReference type="FunFam" id="1.10.10.10:FF:000001">
    <property type="entry name" value="LysR family transcriptional regulator"/>
    <property type="match status" value="1"/>
</dbReference>
<dbReference type="Pfam" id="PF03466">
    <property type="entry name" value="LysR_substrate"/>
    <property type="match status" value="1"/>
</dbReference>
<keyword evidence="3" id="KW-0238">DNA-binding</keyword>
<gene>
    <name evidence="6" type="primary">dmlR_5</name>
    <name evidence="6" type="ORF">NCTC12151_00605</name>
</gene>
<dbReference type="PANTHER" id="PTHR30537">
    <property type="entry name" value="HTH-TYPE TRANSCRIPTIONAL REGULATOR"/>
    <property type="match status" value="1"/>
</dbReference>
<evidence type="ECO:0000256" key="1">
    <source>
        <dbReference type="ARBA" id="ARBA00009437"/>
    </source>
</evidence>
<dbReference type="PROSITE" id="PS50931">
    <property type="entry name" value="HTH_LYSR"/>
    <property type="match status" value="1"/>
</dbReference>
<dbReference type="InterPro" id="IPR000847">
    <property type="entry name" value="LysR_HTH_N"/>
</dbReference>
<dbReference type="EMBL" id="LS483470">
    <property type="protein sequence ID" value="SQI36074.1"/>
    <property type="molecule type" value="Genomic_DNA"/>
</dbReference>
<dbReference type="GO" id="GO:0006351">
    <property type="term" value="P:DNA-templated transcription"/>
    <property type="evidence" value="ECO:0007669"/>
    <property type="project" value="TreeGrafter"/>
</dbReference>
<dbReference type="OrthoDB" id="9813056at2"/>
<dbReference type="Gene3D" id="1.10.10.10">
    <property type="entry name" value="Winged helix-like DNA-binding domain superfamily/Winged helix DNA-binding domain"/>
    <property type="match status" value="1"/>
</dbReference>